<sequence length="976" mass="106169">MRLNAKVVVFFLFIAVTGVQPARAQITTGEIRGVVTDAVSKEPLVGAQVSLKDSKIGAATNINGEYVIRRLQPGEYTVVARYVGYRTATKTVTVTAGSSVKVDLELSPSAVQADELVVTGQGVATEKRKLTTAVEFITSDRIDGAVNKSLDRLLQGNVPGLTAYLPSGLPGVGARIQTRGVKSALSSTNPVIYVDGVRVDNSDNFAGAFGRGGQVSSALADLLVGDNIERIEIIKGGAASTLYGSDGANGVIQIFTKKGAAGEAKWTIGVNLGLDSPELRWLYERYLEKNYFQTPFYQQYRLGVTGGSEALSYNINAKAQDSRGLVIGDRVPDRAFNAAAGLKAIASEKADVEVSASITRTQFGNPLLNNAFNAYNSIETEARLHPYVLGVVRGLDVSTPERLRFVQDSLFQQWLIPENPEQVTRPILTLNLNYAPIKEFTNRFTIGIDYRYNEARDIIPVNPGEAFNPLGSINRSSRDFTQITLAYTGNYKLPEIGPLTAQIAFGFQGFRQETREIFATGSQIAPGTRNFGQAAVITASEINSQLFTGGAFINPVIGINDRIFLDLGVRLDGSTAFGQEVSYLFYPKAGIAWNISEEAFYPEALKEILSGVKLRAAIGSAGEFPPPFLRDRTFAVNPYLGDVTITYANFGNRELKPAITTSIDFGTDMSLFQDRVSIEFNWYRQETTNSFFSVFQDPASGFIAAQQTNVGKIENAGIELALKANVIQDPNFDLSVRASYTTLYNRLTDLGGSAPFAVGGFAYAQTRAEQGYPIGVLRVNVPTPGADGVWRGGFVQELRGSPLPTSYGSFGVDMTIFRDLSVSALLEYSIGAQLLNQWRARRQVNAFGFRNREAGSLETTYPVYPEIGESLIRNPLNNDAIYPRDPQSVSLLIDGSWVKLREISLRYRVPRSLFNNLFAGVTLSASIRNPIVLVAHPEVDPETQFIREGRGLNVGGIVGGTISAPRQVRFGIDVNL</sequence>
<dbReference type="PANTHER" id="PTHR30069">
    <property type="entry name" value="TONB-DEPENDENT OUTER MEMBRANE RECEPTOR"/>
    <property type="match status" value="1"/>
</dbReference>
<evidence type="ECO:0000256" key="10">
    <source>
        <dbReference type="PROSITE-ProRule" id="PRU01360"/>
    </source>
</evidence>
<dbReference type="EMBL" id="PHFL01000039">
    <property type="protein sequence ID" value="RFM24495.1"/>
    <property type="molecule type" value="Genomic_DNA"/>
</dbReference>
<feature type="domain" description="TonB-dependent receptor-like beta-barrel" evidence="13">
    <location>
        <begin position="428"/>
        <end position="768"/>
    </location>
</feature>
<dbReference type="Gene3D" id="2.40.170.20">
    <property type="entry name" value="TonB-dependent receptor, beta-barrel domain"/>
    <property type="match status" value="1"/>
</dbReference>
<comment type="caution">
    <text evidence="15">The sequence shown here is derived from an EMBL/GenBank/DDBJ whole genome shotgun (WGS) entry which is preliminary data.</text>
</comment>
<dbReference type="GO" id="GO:0044718">
    <property type="term" value="P:siderophore transmembrane transport"/>
    <property type="evidence" value="ECO:0007669"/>
    <property type="project" value="TreeGrafter"/>
</dbReference>
<evidence type="ECO:0000256" key="8">
    <source>
        <dbReference type="ARBA" id="ARBA00023170"/>
    </source>
</evidence>
<accession>A0A395M131</accession>
<dbReference type="Pfam" id="PF07715">
    <property type="entry name" value="Plug"/>
    <property type="match status" value="1"/>
</dbReference>
<evidence type="ECO:0000256" key="3">
    <source>
        <dbReference type="ARBA" id="ARBA00022452"/>
    </source>
</evidence>
<dbReference type="AlphaFoldDB" id="A0A395M131"/>
<keyword evidence="7 10" id="KW-0472">Membrane</keyword>
<evidence type="ECO:0000256" key="12">
    <source>
        <dbReference type="SAM" id="SignalP"/>
    </source>
</evidence>
<dbReference type="Pfam" id="PF13715">
    <property type="entry name" value="CarbopepD_reg_2"/>
    <property type="match status" value="1"/>
</dbReference>
<keyword evidence="6 11" id="KW-0798">TonB box</keyword>
<keyword evidence="9 10" id="KW-0998">Cell outer membrane</keyword>
<feature type="signal peptide" evidence="12">
    <location>
        <begin position="1"/>
        <end position="24"/>
    </location>
</feature>
<dbReference type="InterPro" id="IPR008969">
    <property type="entry name" value="CarboxyPept-like_regulatory"/>
</dbReference>
<keyword evidence="2 10" id="KW-0813">Transport</keyword>
<dbReference type="InterPro" id="IPR039426">
    <property type="entry name" value="TonB-dep_rcpt-like"/>
</dbReference>
<evidence type="ECO:0000259" key="13">
    <source>
        <dbReference type="Pfam" id="PF00593"/>
    </source>
</evidence>
<dbReference type="SUPFAM" id="SSF56935">
    <property type="entry name" value="Porins"/>
    <property type="match status" value="1"/>
</dbReference>
<organism evidence="15 16">
    <name type="scientific">Candidatus Thermochlorobacter aerophilus</name>
    <dbReference type="NCBI Taxonomy" id="1868324"/>
    <lineage>
        <taxon>Bacteria</taxon>
        <taxon>Pseudomonadati</taxon>
        <taxon>Chlorobiota</taxon>
        <taxon>Chlorobiia</taxon>
        <taxon>Chlorobiales</taxon>
        <taxon>Candidatus Thermochlorobacteriaceae</taxon>
        <taxon>Candidatus Thermochlorobacter</taxon>
    </lineage>
</organism>
<evidence type="ECO:0000256" key="9">
    <source>
        <dbReference type="ARBA" id="ARBA00023237"/>
    </source>
</evidence>
<evidence type="ECO:0000256" key="6">
    <source>
        <dbReference type="ARBA" id="ARBA00023077"/>
    </source>
</evidence>
<dbReference type="InterPro" id="IPR036942">
    <property type="entry name" value="Beta-barrel_TonB_sf"/>
</dbReference>
<feature type="chain" id="PRO_5017192188" evidence="12">
    <location>
        <begin position="25"/>
        <end position="976"/>
    </location>
</feature>
<dbReference type="Pfam" id="PF00593">
    <property type="entry name" value="TonB_dep_Rec_b-barrel"/>
    <property type="match status" value="1"/>
</dbReference>
<evidence type="ECO:0000259" key="14">
    <source>
        <dbReference type="Pfam" id="PF07715"/>
    </source>
</evidence>
<feature type="domain" description="TonB-dependent receptor plug" evidence="14">
    <location>
        <begin position="127"/>
        <end position="251"/>
    </location>
</feature>
<proteinExistence type="inferred from homology"/>
<protein>
    <submittedName>
        <fullName evidence="15">PEGA domain-containing protein</fullName>
    </submittedName>
</protein>
<evidence type="ECO:0000256" key="4">
    <source>
        <dbReference type="ARBA" id="ARBA00022692"/>
    </source>
</evidence>
<dbReference type="SUPFAM" id="SSF49464">
    <property type="entry name" value="Carboxypeptidase regulatory domain-like"/>
    <property type="match status" value="1"/>
</dbReference>
<evidence type="ECO:0000256" key="5">
    <source>
        <dbReference type="ARBA" id="ARBA00022729"/>
    </source>
</evidence>
<dbReference type="Gene3D" id="2.60.40.1120">
    <property type="entry name" value="Carboxypeptidase-like, regulatory domain"/>
    <property type="match status" value="1"/>
</dbReference>
<keyword evidence="5 12" id="KW-0732">Signal</keyword>
<dbReference type="GO" id="GO:0009279">
    <property type="term" value="C:cell outer membrane"/>
    <property type="evidence" value="ECO:0007669"/>
    <property type="project" value="UniProtKB-SubCell"/>
</dbReference>
<evidence type="ECO:0000256" key="1">
    <source>
        <dbReference type="ARBA" id="ARBA00004571"/>
    </source>
</evidence>
<reference evidence="15 16" key="1">
    <citation type="journal article" date="2011" name="ISME J.">
        <title>Community ecology of hot spring cyanobacterial mats: predominant populations and their functional potential.</title>
        <authorList>
            <person name="Klatt C.G."/>
            <person name="Wood J.M."/>
            <person name="Rusch D.B."/>
            <person name="Bateson M.M."/>
            <person name="Hamamura N."/>
            <person name="Heidelberg J.F."/>
            <person name="Grossman A.R."/>
            <person name="Bhaya D."/>
            <person name="Cohan F.M."/>
            <person name="Kuhl M."/>
            <person name="Bryant D.A."/>
            <person name="Ward D.M."/>
        </authorList>
    </citation>
    <scope>NUCLEOTIDE SEQUENCE [LARGE SCALE GENOMIC DNA]</scope>
    <source>
        <strain evidence="15">OS</strain>
    </source>
</reference>
<keyword evidence="4 10" id="KW-0812">Transmembrane</keyword>
<evidence type="ECO:0000313" key="16">
    <source>
        <dbReference type="Proteomes" id="UP000266389"/>
    </source>
</evidence>
<name>A0A395M131_9BACT</name>
<evidence type="ECO:0000313" key="15">
    <source>
        <dbReference type="EMBL" id="RFM24495.1"/>
    </source>
</evidence>
<dbReference type="Gene3D" id="2.170.130.10">
    <property type="entry name" value="TonB-dependent receptor, plug domain"/>
    <property type="match status" value="1"/>
</dbReference>
<evidence type="ECO:0000256" key="2">
    <source>
        <dbReference type="ARBA" id="ARBA00022448"/>
    </source>
</evidence>
<dbReference type="InterPro" id="IPR012910">
    <property type="entry name" value="Plug_dom"/>
</dbReference>
<dbReference type="Proteomes" id="UP000266389">
    <property type="component" value="Unassembled WGS sequence"/>
</dbReference>
<comment type="similarity">
    <text evidence="10 11">Belongs to the TonB-dependent receptor family.</text>
</comment>
<dbReference type="GO" id="GO:0015344">
    <property type="term" value="F:siderophore uptake transmembrane transporter activity"/>
    <property type="evidence" value="ECO:0007669"/>
    <property type="project" value="TreeGrafter"/>
</dbReference>
<dbReference type="InterPro" id="IPR037066">
    <property type="entry name" value="Plug_dom_sf"/>
</dbReference>
<dbReference type="PANTHER" id="PTHR30069:SF29">
    <property type="entry name" value="HEMOGLOBIN AND HEMOGLOBIN-HAPTOGLOBIN-BINDING PROTEIN 1-RELATED"/>
    <property type="match status" value="1"/>
</dbReference>
<comment type="subcellular location">
    <subcellularLocation>
        <location evidence="1 10">Cell outer membrane</location>
        <topology evidence="1 10">Multi-pass membrane protein</topology>
    </subcellularLocation>
</comment>
<evidence type="ECO:0000256" key="11">
    <source>
        <dbReference type="RuleBase" id="RU003357"/>
    </source>
</evidence>
<gene>
    <name evidence="15" type="ORF">D0433_05785</name>
</gene>
<evidence type="ECO:0000256" key="7">
    <source>
        <dbReference type="ARBA" id="ARBA00023136"/>
    </source>
</evidence>
<keyword evidence="3 10" id="KW-1134">Transmembrane beta strand</keyword>
<dbReference type="PROSITE" id="PS52016">
    <property type="entry name" value="TONB_DEPENDENT_REC_3"/>
    <property type="match status" value="1"/>
</dbReference>
<keyword evidence="8" id="KW-0675">Receptor</keyword>
<dbReference type="InterPro" id="IPR000531">
    <property type="entry name" value="Beta-barrel_TonB"/>
</dbReference>